<gene>
    <name evidence="5" type="ORF">IAB03_02275</name>
</gene>
<dbReference type="Gene3D" id="4.10.520.10">
    <property type="entry name" value="IHF-like DNA-binding proteins"/>
    <property type="match status" value="1"/>
</dbReference>
<name>A0A9D1M6U0_9BACT</name>
<protein>
    <submittedName>
        <fullName evidence="5">HU family DNA-binding protein</fullName>
    </submittedName>
</protein>
<reference evidence="5" key="2">
    <citation type="journal article" date="2021" name="PeerJ">
        <title>Extensive microbial diversity within the chicken gut microbiome revealed by metagenomics and culture.</title>
        <authorList>
            <person name="Gilroy R."/>
            <person name="Ravi A."/>
            <person name="Getino M."/>
            <person name="Pursley I."/>
            <person name="Horton D.L."/>
            <person name="Alikhan N.F."/>
            <person name="Baker D."/>
            <person name="Gharbi K."/>
            <person name="Hall N."/>
            <person name="Watson M."/>
            <person name="Adriaenssens E.M."/>
            <person name="Foster-Nyarko E."/>
            <person name="Jarju S."/>
            <person name="Secka A."/>
            <person name="Antonio M."/>
            <person name="Oren A."/>
            <person name="Chaudhuri R.R."/>
            <person name="La Ragione R."/>
            <person name="Hildebrand F."/>
            <person name="Pallen M.J."/>
        </authorList>
    </citation>
    <scope>NUCLEOTIDE SEQUENCE</scope>
    <source>
        <strain evidence="5">CHK158-818</strain>
    </source>
</reference>
<dbReference type="EMBL" id="DVNA01000050">
    <property type="protein sequence ID" value="HIU54618.1"/>
    <property type="molecule type" value="Genomic_DNA"/>
</dbReference>
<dbReference type="InterPro" id="IPR010992">
    <property type="entry name" value="IHF-like_DNA-bd_dom_sf"/>
</dbReference>
<dbReference type="Pfam" id="PF00216">
    <property type="entry name" value="Bac_DNA_binding"/>
    <property type="match status" value="1"/>
</dbReference>
<dbReference type="PANTHER" id="PTHR33175">
    <property type="entry name" value="DNA-BINDING PROTEIN HU"/>
    <property type="match status" value="1"/>
</dbReference>
<evidence type="ECO:0000256" key="3">
    <source>
        <dbReference type="ARBA" id="ARBA00023125"/>
    </source>
</evidence>
<dbReference type="SUPFAM" id="SSF47729">
    <property type="entry name" value="IHF-like DNA-binding proteins"/>
    <property type="match status" value="1"/>
</dbReference>
<reference evidence="5" key="1">
    <citation type="submission" date="2020-10" db="EMBL/GenBank/DDBJ databases">
        <authorList>
            <person name="Gilroy R."/>
        </authorList>
    </citation>
    <scope>NUCLEOTIDE SEQUENCE</scope>
    <source>
        <strain evidence="5">CHK158-818</strain>
    </source>
</reference>
<organism evidence="5 6">
    <name type="scientific">Candidatus Gallibacteroides avistercoris</name>
    <dbReference type="NCBI Taxonomy" id="2840833"/>
    <lineage>
        <taxon>Bacteria</taxon>
        <taxon>Pseudomonadati</taxon>
        <taxon>Bacteroidota</taxon>
        <taxon>Bacteroidia</taxon>
        <taxon>Bacteroidales</taxon>
        <taxon>Bacteroidaceae</taxon>
        <taxon>Bacteroidaceae incertae sedis</taxon>
        <taxon>Candidatus Gallibacteroides</taxon>
    </lineage>
</organism>
<dbReference type="GO" id="GO:0030527">
    <property type="term" value="F:structural constituent of chromatin"/>
    <property type="evidence" value="ECO:0007669"/>
    <property type="project" value="InterPro"/>
</dbReference>
<dbReference type="GO" id="GO:0030261">
    <property type="term" value="P:chromosome condensation"/>
    <property type="evidence" value="ECO:0007669"/>
    <property type="project" value="UniProtKB-KW"/>
</dbReference>
<dbReference type="CDD" id="cd13832">
    <property type="entry name" value="IHF"/>
    <property type="match status" value="1"/>
</dbReference>
<evidence type="ECO:0000256" key="4">
    <source>
        <dbReference type="RuleBase" id="RU003939"/>
    </source>
</evidence>
<keyword evidence="3 5" id="KW-0238">DNA-binding</keyword>
<proteinExistence type="inferred from homology"/>
<evidence type="ECO:0000313" key="6">
    <source>
        <dbReference type="Proteomes" id="UP000824112"/>
    </source>
</evidence>
<dbReference type="GO" id="GO:0005829">
    <property type="term" value="C:cytosol"/>
    <property type="evidence" value="ECO:0007669"/>
    <property type="project" value="TreeGrafter"/>
</dbReference>
<comment type="similarity">
    <text evidence="1 4">Belongs to the bacterial histone-like protein family.</text>
</comment>
<evidence type="ECO:0000256" key="2">
    <source>
        <dbReference type="ARBA" id="ARBA00023067"/>
    </source>
</evidence>
<dbReference type="PRINTS" id="PR01727">
    <property type="entry name" value="DNABINDINGHU"/>
</dbReference>
<evidence type="ECO:0000256" key="1">
    <source>
        <dbReference type="ARBA" id="ARBA00010529"/>
    </source>
</evidence>
<sequence>MDHKQFVTRLQKRLSPMPKNEINEMLSHLVEIIKDSALKMDSIAIQGFGTFEPRKKLERISVNPATGKRMLVPPKMVLTFKPSTQIKNNLKENLSDGE</sequence>
<dbReference type="PANTHER" id="PTHR33175:SF3">
    <property type="entry name" value="DNA-BINDING PROTEIN HU-BETA"/>
    <property type="match status" value="1"/>
</dbReference>
<dbReference type="Proteomes" id="UP000824112">
    <property type="component" value="Unassembled WGS sequence"/>
</dbReference>
<dbReference type="AlphaFoldDB" id="A0A9D1M6U0"/>
<evidence type="ECO:0000313" key="5">
    <source>
        <dbReference type="EMBL" id="HIU54618.1"/>
    </source>
</evidence>
<keyword evidence="2" id="KW-0226">DNA condensation</keyword>
<comment type="caution">
    <text evidence="5">The sequence shown here is derived from an EMBL/GenBank/DDBJ whole genome shotgun (WGS) entry which is preliminary data.</text>
</comment>
<accession>A0A9D1M6U0</accession>
<dbReference type="GO" id="GO:0003677">
    <property type="term" value="F:DNA binding"/>
    <property type="evidence" value="ECO:0007669"/>
    <property type="project" value="UniProtKB-KW"/>
</dbReference>
<dbReference type="InterPro" id="IPR000119">
    <property type="entry name" value="Hist_DNA-bd"/>
</dbReference>
<dbReference type="SMART" id="SM00411">
    <property type="entry name" value="BHL"/>
    <property type="match status" value="1"/>
</dbReference>